<evidence type="ECO:0000313" key="1">
    <source>
        <dbReference type="EMBL" id="KAA0039096.1"/>
    </source>
</evidence>
<evidence type="ECO:0000313" key="4">
    <source>
        <dbReference type="Proteomes" id="UP000321947"/>
    </source>
</evidence>
<gene>
    <name evidence="2" type="ORF">E5676_scaffold2047G00160</name>
    <name evidence="1" type="ORF">E6C27_scaffold84G001960</name>
</gene>
<dbReference type="EMBL" id="SSTD01008812">
    <property type="protein sequence ID" value="TYK14885.1"/>
    <property type="molecule type" value="Genomic_DNA"/>
</dbReference>
<organism evidence="2 4">
    <name type="scientific">Cucumis melo var. makuwa</name>
    <name type="common">Oriental melon</name>
    <dbReference type="NCBI Taxonomy" id="1194695"/>
    <lineage>
        <taxon>Eukaryota</taxon>
        <taxon>Viridiplantae</taxon>
        <taxon>Streptophyta</taxon>
        <taxon>Embryophyta</taxon>
        <taxon>Tracheophyta</taxon>
        <taxon>Spermatophyta</taxon>
        <taxon>Magnoliopsida</taxon>
        <taxon>eudicotyledons</taxon>
        <taxon>Gunneridae</taxon>
        <taxon>Pentapetalae</taxon>
        <taxon>rosids</taxon>
        <taxon>fabids</taxon>
        <taxon>Cucurbitales</taxon>
        <taxon>Cucurbitaceae</taxon>
        <taxon>Benincaseae</taxon>
        <taxon>Cucumis</taxon>
    </lineage>
</organism>
<proteinExistence type="predicted"/>
<name>A0A5D3CTM7_CUCMM</name>
<dbReference type="AlphaFoldDB" id="A0A5D3CTM7"/>
<reference evidence="3 4" key="1">
    <citation type="submission" date="2019-08" db="EMBL/GenBank/DDBJ databases">
        <title>Draft genome sequences of two oriental melons (Cucumis melo L. var makuwa).</title>
        <authorList>
            <person name="Kwon S.-Y."/>
        </authorList>
    </citation>
    <scope>NUCLEOTIDE SEQUENCE [LARGE SCALE GENOMIC DNA]</scope>
    <source>
        <strain evidence="4">cv. Chang Bougi</strain>
        <strain evidence="3">cv. SW 3</strain>
        <tissue evidence="2">Leaf</tissue>
    </source>
</reference>
<evidence type="ECO:0000313" key="3">
    <source>
        <dbReference type="Proteomes" id="UP000321393"/>
    </source>
</evidence>
<dbReference type="EMBL" id="SSTE01018486">
    <property type="protein sequence ID" value="KAA0039096.1"/>
    <property type="molecule type" value="Genomic_DNA"/>
</dbReference>
<dbReference type="Proteomes" id="UP000321393">
    <property type="component" value="Unassembled WGS sequence"/>
</dbReference>
<accession>A0A5D3CTM7</accession>
<dbReference type="Proteomes" id="UP000321947">
    <property type="component" value="Unassembled WGS sequence"/>
</dbReference>
<sequence length="122" mass="14196">MWVGTLSVRPPLMTDSSTRRSQFKIDGSRHFVLPPLVDLPCVENNPKVHRFVKEWKQMADIAQACPEKLQGRWRKGRIKSDVLLSFERIIKFPINGATMPYDYLSTKNRKKIEKPKKSLLTE</sequence>
<comment type="caution">
    <text evidence="2">The sequence shown here is derived from an EMBL/GenBank/DDBJ whole genome shotgun (WGS) entry which is preliminary data.</text>
</comment>
<protein>
    <submittedName>
        <fullName evidence="2">Uncharacterized protein</fullName>
    </submittedName>
</protein>
<evidence type="ECO:0000313" key="2">
    <source>
        <dbReference type="EMBL" id="TYK14885.1"/>
    </source>
</evidence>